<keyword evidence="3" id="KW-1185">Reference proteome</keyword>
<feature type="transmembrane region" description="Helical" evidence="1">
    <location>
        <begin position="168"/>
        <end position="189"/>
    </location>
</feature>
<gene>
    <name evidence="2" type="ORF">ACFSTE_03050</name>
</gene>
<keyword evidence="1" id="KW-0472">Membrane</keyword>
<evidence type="ECO:0008006" key="4">
    <source>
        <dbReference type="Google" id="ProtNLM"/>
    </source>
</evidence>
<accession>A0ABW5N2F4</accession>
<keyword evidence="1" id="KW-0812">Transmembrane</keyword>
<feature type="transmembrane region" description="Helical" evidence="1">
    <location>
        <begin position="229"/>
        <end position="247"/>
    </location>
</feature>
<dbReference type="Proteomes" id="UP001597459">
    <property type="component" value="Unassembled WGS sequence"/>
</dbReference>
<evidence type="ECO:0000256" key="1">
    <source>
        <dbReference type="SAM" id="Phobius"/>
    </source>
</evidence>
<sequence>MNYPLIRPKFYFSLFKDIVSFIKTPHNKPDLKKSSKQKVYETIGLFILKLVFLIPVILFFAFVYDPKNIQSVNMADRFSPLALLLVGGFILPLIEEIAFRLSLIFKPLYLSLSSSALLYYFLTKAIFHTKISMVDESFALRISLALSFGGLLFFILNIKKVNEYVADFWTAKFRIIYYCSCLIFAWVHLSKYELIWVNILLLPIITLPQLCSAIIYGYTRVSFGLRYPLLLHITMNTIAITLSFLSASDLI</sequence>
<feature type="transmembrane region" description="Helical" evidence="1">
    <location>
        <begin position="107"/>
        <end position="126"/>
    </location>
</feature>
<reference evidence="3" key="1">
    <citation type="journal article" date="2019" name="Int. J. Syst. Evol. Microbiol.">
        <title>The Global Catalogue of Microorganisms (GCM) 10K type strain sequencing project: providing services to taxonomists for standard genome sequencing and annotation.</title>
        <authorList>
            <consortium name="The Broad Institute Genomics Platform"/>
            <consortium name="The Broad Institute Genome Sequencing Center for Infectious Disease"/>
            <person name="Wu L."/>
            <person name="Ma J."/>
        </authorList>
    </citation>
    <scope>NUCLEOTIDE SEQUENCE [LARGE SCALE GENOMIC DNA]</scope>
    <source>
        <strain evidence="3">KCTC 42423</strain>
    </source>
</reference>
<organism evidence="2 3">
    <name type="scientific">Aquimarina hainanensis</name>
    <dbReference type="NCBI Taxonomy" id="1578017"/>
    <lineage>
        <taxon>Bacteria</taxon>
        <taxon>Pseudomonadati</taxon>
        <taxon>Bacteroidota</taxon>
        <taxon>Flavobacteriia</taxon>
        <taxon>Flavobacteriales</taxon>
        <taxon>Flavobacteriaceae</taxon>
        <taxon>Aquimarina</taxon>
    </lineage>
</organism>
<proteinExistence type="predicted"/>
<feature type="transmembrane region" description="Helical" evidence="1">
    <location>
        <begin position="138"/>
        <end position="156"/>
    </location>
</feature>
<feature type="transmembrane region" description="Helical" evidence="1">
    <location>
        <begin position="195"/>
        <end position="217"/>
    </location>
</feature>
<keyword evidence="1" id="KW-1133">Transmembrane helix</keyword>
<protein>
    <recommendedName>
        <fullName evidence="4">CAAX protease self-immunity</fullName>
    </recommendedName>
</protein>
<feature type="transmembrane region" description="Helical" evidence="1">
    <location>
        <begin position="78"/>
        <end position="95"/>
    </location>
</feature>
<dbReference type="EMBL" id="JBHULX010000002">
    <property type="protein sequence ID" value="MFD2589792.1"/>
    <property type="molecule type" value="Genomic_DNA"/>
</dbReference>
<evidence type="ECO:0000313" key="3">
    <source>
        <dbReference type="Proteomes" id="UP001597459"/>
    </source>
</evidence>
<name>A0ABW5N2F4_9FLAO</name>
<comment type="caution">
    <text evidence="2">The sequence shown here is derived from an EMBL/GenBank/DDBJ whole genome shotgun (WGS) entry which is preliminary data.</text>
</comment>
<evidence type="ECO:0000313" key="2">
    <source>
        <dbReference type="EMBL" id="MFD2589792.1"/>
    </source>
</evidence>
<feature type="transmembrane region" description="Helical" evidence="1">
    <location>
        <begin position="42"/>
        <end position="63"/>
    </location>
</feature>
<dbReference type="RefSeq" id="WP_378256306.1">
    <property type="nucleotide sequence ID" value="NZ_JBHSJV010000001.1"/>
</dbReference>